<feature type="compositionally biased region" description="Basic and acidic residues" evidence="1">
    <location>
        <begin position="387"/>
        <end position="396"/>
    </location>
</feature>
<dbReference type="PROSITE" id="PS50994">
    <property type="entry name" value="INTEGRASE"/>
    <property type="match status" value="1"/>
</dbReference>
<sequence>MTYQASQLKPFVTYQDELTYRDGLILKGGCIVIPESHKAEMLKRIHEPHMGIVKSKQLARDIIFWPGMSSQIEDMVSRCATCQSSSKLPPAEPMIPHDIPSIPWAKVASDLFVYKGRNYLLSVDYYSKFPDMYLLPNTCSQSVISATKSMFARFGIPKEVVTDNGPQFSSHEYAYFAKQWGFCHTTSSPGYAQANGQIERTVQTVKEMIKKCEETGHDPYIALLNFRNTPVDTVNKSPAQLLQSRRLASKLPVTEELLKPEVVENAHAKLRQRQMTQKYYYDIRASTTKHAFQPGHNVRLRTLKGEWKYGTIQNKCQNVPRSYIIETPEGKLFRRNRRHAFETREATPTTPRDQNMRIDINSSDNHMSDLSKPYIHVENSFSTNKNDNLHDTKQPDNYDNSELKPTANTTETKVFTRSGRLSKPPRKLDL</sequence>
<protein>
    <submittedName>
        <fullName evidence="4">Uncharacterized protein K02A2.6-like</fullName>
    </submittedName>
</protein>
<dbReference type="SUPFAM" id="SSF53098">
    <property type="entry name" value="Ribonuclease H-like"/>
    <property type="match status" value="1"/>
</dbReference>
<dbReference type="Pfam" id="PF17921">
    <property type="entry name" value="Integrase_H2C2"/>
    <property type="match status" value="1"/>
</dbReference>
<dbReference type="InterPro" id="IPR001584">
    <property type="entry name" value="Integrase_cat-core"/>
</dbReference>
<accession>A0ABM0M5S7</accession>
<proteinExistence type="predicted"/>
<evidence type="ECO:0000259" key="2">
    <source>
        <dbReference type="PROSITE" id="PS50994"/>
    </source>
</evidence>
<evidence type="ECO:0000313" key="4">
    <source>
        <dbReference type="RefSeq" id="XP_006815368.1"/>
    </source>
</evidence>
<evidence type="ECO:0000256" key="1">
    <source>
        <dbReference type="SAM" id="MobiDB-lite"/>
    </source>
</evidence>
<name>A0ABM0M5S7_SACKO</name>
<dbReference type="InterPro" id="IPR012337">
    <property type="entry name" value="RNaseH-like_sf"/>
</dbReference>
<dbReference type="RefSeq" id="XP_006815368.1">
    <property type="nucleotide sequence ID" value="XM_006815305.1"/>
</dbReference>
<dbReference type="PANTHER" id="PTHR37984">
    <property type="entry name" value="PROTEIN CBG26694"/>
    <property type="match status" value="1"/>
</dbReference>
<feature type="domain" description="Integrase catalytic" evidence="2">
    <location>
        <begin position="99"/>
        <end position="260"/>
    </location>
</feature>
<feature type="compositionally biased region" description="Polar residues" evidence="1">
    <location>
        <begin position="406"/>
        <end position="415"/>
    </location>
</feature>
<reference evidence="4" key="1">
    <citation type="submission" date="2025-08" db="UniProtKB">
        <authorList>
            <consortium name="RefSeq"/>
        </authorList>
    </citation>
    <scope>IDENTIFICATION</scope>
    <source>
        <tissue evidence="4">Testes</tissue>
    </source>
</reference>
<dbReference type="Proteomes" id="UP000694865">
    <property type="component" value="Unplaced"/>
</dbReference>
<feature type="region of interest" description="Disordered" evidence="1">
    <location>
        <begin position="335"/>
        <end position="430"/>
    </location>
</feature>
<dbReference type="Pfam" id="PF00665">
    <property type="entry name" value="rve"/>
    <property type="match status" value="1"/>
</dbReference>
<dbReference type="Gene3D" id="1.10.340.70">
    <property type="match status" value="1"/>
</dbReference>
<dbReference type="Gene3D" id="3.30.420.10">
    <property type="entry name" value="Ribonuclease H-like superfamily/Ribonuclease H"/>
    <property type="match status" value="1"/>
</dbReference>
<dbReference type="InterPro" id="IPR036397">
    <property type="entry name" value="RNaseH_sf"/>
</dbReference>
<dbReference type="PANTHER" id="PTHR37984:SF7">
    <property type="entry name" value="INTEGRASE CATALYTIC DOMAIN-CONTAINING PROTEIN"/>
    <property type="match status" value="1"/>
</dbReference>
<dbReference type="InterPro" id="IPR050951">
    <property type="entry name" value="Retrovirus_Pol_polyprotein"/>
</dbReference>
<gene>
    <name evidence="4" type="primary">LOC102809032</name>
</gene>
<keyword evidence="3" id="KW-1185">Reference proteome</keyword>
<dbReference type="InterPro" id="IPR041588">
    <property type="entry name" value="Integrase_H2C2"/>
</dbReference>
<organism evidence="3 4">
    <name type="scientific">Saccoglossus kowalevskii</name>
    <name type="common">Acorn worm</name>
    <dbReference type="NCBI Taxonomy" id="10224"/>
    <lineage>
        <taxon>Eukaryota</taxon>
        <taxon>Metazoa</taxon>
        <taxon>Hemichordata</taxon>
        <taxon>Enteropneusta</taxon>
        <taxon>Harrimaniidae</taxon>
        <taxon>Saccoglossus</taxon>
    </lineage>
</organism>
<evidence type="ECO:0000313" key="3">
    <source>
        <dbReference type="Proteomes" id="UP000694865"/>
    </source>
</evidence>
<dbReference type="GeneID" id="102809032"/>